<reference evidence="1 2" key="1">
    <citation type="submission" date="2020-03" db="EMBL/GenBank/DDBJ databases">
        <title>Metabolic flexibility allows generalist bacteria to become dominant in a frequently disturbed ecosystem.</title>
        <authorList>
            <person name="Chen Y.-J."/>
            <person name="Leung P.M."/>
            <person name="Bay S.K."/>
            <person name="Hugenholtz P."/>
            <person name="Kessler A.J."/>
            <person name="Shelley G."/>
            <person name="Waite D.W."/>
            <person name="Cook P.L."/>
            <person name="Greening C."/>
        </authorList>
    </citation>
    <scope>NUCLEOTIDE SEQUENCE [LARGE SCALE GENOMIC DNA]</scope>
    <source>
        <strain evidence="1">SS_bin_28</strain>
    </source>
</reference>
<evidence type="ECO:0000313" key="1">
    <source>
        <dbReference type="EMBL" id="NNF05945.1"/>
    </source>
</evidence>
<sequence length="272" mass="31766">METSDIDLSKLKIGTSGYYFPDWVGSFYPPRLAKRDYLTFYANEFDVVEVNASYYRIPSPKMMERMAAVTPSHFRFVVKAHQSFTHQMSRNPKNVQDFFVGIDPLKQAGKLDGLLFQFPFSVKNTKPNRDHLRFIRDQFPNHNLWFEFRHNSWNQPSVFELLRSLGVGYCVVDEPALPGLMPPVVHQTSTQGYVRFHGRNKETWWDGDAHTRYNWEYSSSELETWMESLKELIQGTQSTYLFFNNCYMGRAVKGARLLKKLLGLQTTLELGF</sequence>
<name>A0A7Y2H1F8_UNCEI</name>
<dbReference type="PANTHER" id="PTHR30348">
    <property type="entry name" value="UNCHARACTERIZED PROTEIN YECE"/>
    <property type="match status" value="1"/>
</dbReference>
<gene>
    <name evidence="1" type="ORF">HKN21_04230</name>
</gene>
<dbReference type="InterPro" id="IPR036520">
    <property type="entry name" value="UPF0759_sf"/>
</dbReference>
<evidence type="ECO:0000313" key="2">
    <source>
        <dbReference type="Proteomes" id="UP000547674"/>
    </source>
</evidence>
<dbReference type="Proteomes" id="UP000547674">
    <property type="component" value="Unassembled WGS sequence"/>
</dbReference>
<dbReference type="AlphaFoldDB" id="A0A7Y2H1F8"/>
<dbReference type="Pfam" id="PF01904">
    <property type="entry name" value="DUF72"/>
    <property type="match status" value="1"/>
</dbReference>
<dbReference type="PANTHER" id="PTHR30348:SF13">
    <property type="entry name" value="UPF0759 PROTEIN YUNF"/>
    <property type="match status" value="1"/>
</dbReference>
<proteinExistence type="predicted"/>
<protein>
    <submittedName>
        <fullName evidence="1">DUF72 domain-containing protein</fullName>
    </submittedName>
</protein>
<accession>A0A7Y2H1F8</accession>
<dbReference type="Gene3D" id="3.20.20.410">
    <property type="entry name" value="Protein of unknown function UPF0759"/>
    <property type="match status" value="1"/>
</dbReference>
<dbReference type="SUPFAM" id="SSF117396">
    <property type="entry name" value="TM1631-like"/>
    <property type="match status" value="1"/>
</dbReference>
<dbReference type="InterPro" id="IPR002763">
    <property type="entry name" value="DUF72"/>
</dbReference>
<comment type="caution">
    <text evidence="1">The sequence shown here is derived from an EMBL/GenBank/DDBJ whole genome shotgun (WGS) entry which is preliminary data.</text>
</comment>
<organism evidence="1 2">
    <name type="scientific">Eiseniibacteriota bacterium</name>
    <dbReference type="NCBI Taxonomy" id="2212470"/>
    <lineage>
        <taxon>Bacteria</taxon>
        <taxon>Candidatus Eiseniibacteriota</taxon>
    </lineage>
</organism>
<dbReference type="EMBL" id="JABDJR010000157">
    <property type="protein sequence ID" value="NNF05945.1"/>
    <property type="molecule type" value="Genomic_DNA"/>
</dbReference>